<dbReference type="EMBL" id="ABWL02000002">
    <property type="protein sequence ID" value="EFE10255.1"/>
    <property type="molecule type" value="Genomic_DNA"/>
</dbReference>
<evidence type="ECO:0000313" key="2">
    <source>
        <dbReference type="Proteomes" id="UP000003880"/>
    </source>
</evidence>
<organism evidence="1 2">
    <name type="scientific">Citrobacter youngae ATCC 29220</name>
    <dbReference type="NCBI Taxonomy" id="500640"/>
    <lineage>
        <taxon>Bacteria</taxon>
        <taxon>Pseudomonadati</taxon>
        <taxon>Pseudomonadota</taxon>
        <taxon>Gammaproteobacteria</taxon>
        <taxon>Enterobacterales</taxon>
        <taxon>Enterobacteriaceae</taxon>
        <taxon>Citrobacter</taxon>
        <taxon>Citrobacter freundii complex</taxon>
    </lineage>
</organism>
<name>D4B819_9ENTR</name>
<sequence length="107" mass="12524">MPRQIVNVVESERMAIAIKKTTQREHATVIRALAFQTIEYTVIAIVTRRPAGFQRTIPTNPMTARLRFTKGQDNVQMMFPALYIPRREPKIITVKVVQIRFWRQQQS</sequence>
<comment type="caution">
    <text evidence="1">The sequence shown here is derived from an EMBL/GenBank/DDBJ whole genome shotgun (WGS) entry which is preliminary data.</text>
</comment>
<gene>
    <name evidence="1" type="ORF">CIT292_06423</name>
</gene>
<dbReference type="HOGENOM" id="CLU_2205378_0_0_6"/>
<proteinExistence type="predicted"/>
<reference evidence="1 2" key="1">
    <citation type="submission" date="2010-02" db="EMBL/GenBank/DDBJ databases">
        <authorList>
            <person name="Weinstock G."/>
            <person name="Sodergren E."/>
            <person name="Clifton S."/>
            <person name="Fulton L."/>
            <person name="Fulton B."/>
            <person name="Courtney L."/>
            <person name="Fronick C."/>
            <person name="Harrison M."/>
            <person name="Strong C."/>
            <person name="Farmer C."/>
            <person name="Delahaunty K."/>
            <person name="Markovic C."/>
            <person name="Hall O."/>
            <person name="Minx P."/>
            <person name="Tomlinson C."/>
            <person name="Mitreva M."/>
            <person name="Nelson J."/>
            <person name="Hou S."/>
            <person name="Wollam A."/>
            <person name="Pepin K.H."/>
            <person name="Johnson M."/>
            <person name="Bhonagiri V."/>
            <person name="Zhang X."/>
            <person name="Suruliraj S."/>
            <person name="Warren W."/>
            <person name="Chinwalla A."/>
            <person name="Mardis E.R."/>
            <person name="Wilson R.K."/>
        </authorList>
    </citation>
    <scope>NUCLEOTIDE SEQUENCE [LARGE SCALE GENOMIC DNA]</scope>
    <source>
        <strain evidence="1 2">ATCC 29220</strain>
    </source>
</reference>
<evidence type="ECO:0000313" key="1">
    <source>
        <dbReference type="EMBL" id="EFE10255.1"/>
    </source>
</evidence>
<accession>D4B819</accession>
<dbReference type="AlphaFoldDB" id="D4B819"/>
<protein>
    <submittedName>
        <fullName evidence="1">Uncharacterized protein</fullName>
    </submittedName>
</protein>
<dbReference type="Proteomes" id="UP000003880">
    <property type="component" value="Unassembled WGS sequence"/>
</dbReference>